<evidence type="ECO:0000256" key="1">
    <source>
        <dbReference type="SAM" id="Phobius"/>
    </source>
</evidence>
<keyword evidence="1" id="KW-1133">Transmembrane helix</keyword>
<sequence length="78" mass="9411">MTIINHYSIIHFIIYYLFGRYTNIRWLLFILISFGWEMLELVLPYEFAIETIPNKITDILFNFFGYSAGLYFKGQKNN</sequence>
<protein>
    <recommendedName>
        <fullName evidence="3">VanZ-like domain-containing protein</fullName>
    </recommendedName>
</protein>
<name>A0A382DVW7_9ZZZZ</name>
<feature type="transmembrane region" description="Helical" evidence="1">
    <location>
        <begin position="12"/>
        <end position="36"/>
    </location>
</feature>
<keyword evidence="1" id="KW-0472">Membrane</keyword>
<reference evidence="2" key="1">
    <citation type="submission" date="2018-05" db="EMBL/GenBank/DDBJ databases">
        <authorList>
            <person name="Lanie J.A."/>
            <person name="Ng W.-L."/>
            <person name="Kazmierczak K.M."/>
            <person name="Andrzejewski T.M."/>
            <person name="Davidsen T.M."/>
            <person name="Wayne K.J."/>
            <person name="Tettelin H."/>
            <person name="Glass J.I."/>
            <person name="Rusch D."/>
            <person name="Podicherti R."/>
            <person name="Tsui H.-C.T."/>
            <person name="Winkler M.E."/>
        </authorList>
    </citation>
    <scope>NUCLEOTIDE SEQUENCE</scope>
</reference>
<evidence type="ECO:0000313" key="2">
    <source>
        <dbReference type="EMBL" id="SVB41891.1"/>
    </source>
</evidence>
<keyword evidence="1" id="KW-0812">Transmembrane</keyword>
<dbReference type="EMBL" id="UINC01041095">
    <property type="protein sequence ID" value="SVB41891.1"/>
    <property type="molecule type" value="Genomic_DNA"/>
</dbReference>
<dbReference type="AlphaFoldDB" id="A0A382DVW7"/>
<gene>
    <name evidence="2" type="ORF">METZ01_LOCUS194745</name>
</gene>
<evidence type="ECO:0008006" key="3">
    <source>
        <dbReference type="Google" id="ProtNLM"/>
    </source>
</evidence>
<proteinExistence type="predicted"/>
<accession>A0A382DVW7</accession>
<organism evidence="2">
    <name type="scientific">marine metagenome</name>
    <dbReference type="NCBI Taxonomy" id="408172"/>
    <lineage>
        <taxon>unclassified sequences</taxon>
        <taxon>metagenomes</taxon>
        <taxon>ecological metagenomes</taxon>
    </lineage>
</organism>